<gene>
    <name evidence="21" type="ORF">N7493_010871</name>
</gene>
<evidence type="ECO:0000256" key="2">
    <source>
        <dbReference type="ARBA" id="ARBA00002983"/>
    </source>
</evidence>
<evidence type="ECO:0000256" key="8">
    <source>
        <dbReference type="ARBA" id="ARBA00022622"/>
    </source>
</evidence>
<evidence type="ECO:0000256" key="10">
    <source>
        <dbReference type="ARBA" id="ARBA00022750"/>
    </source>
</evidence>
<keyword evidence="12" id="KW-0843">Virulence</keyword>
<dbReference type="FunFam" id="2.40.70.10:FF:000060">
    <property type="entry name" value="Aspartic-type endopeptidase ctsD"/>
    <property type="match status" value="1"/>
</dbReference>
<comment type="caution">
    <text evidence="21">The sequence shown here is derived from an EMBL/GenBank/DDBJ whole genome shotgun (WGS) entry which is preliminary data.</text>
</comment>
<keyword evidence="7" id="KW-1003">Cell membrane</keyword>
<dbReference type="PANTHER" id="PTHR47966">
    <property type="entry name" value="BETA-SITE APP-CLEAVING ENZYME, ISOFORM A-RELATED"/>
    <property type="match status" value="1"/>
</dbReference>
<evidence type="ECO:0000256" key="1">
    <source>
        <dbReference type="ARBA" id="ARBA00000043"/>
    </source>
</evidence>
<evidence type="ECO:0000256" key="6">
    <source>
        <dbReference type="ARBA" id="ARBA00013206"/>
    </source>
</evidence>
<dbReference type="PANTHER" id="PTHR47966:SF75">
    <property type="entry name" value="ENDOPEPTIDASE (CTSD), PUTATIVE (AFU_ORTHOLOGUE AFUA_4G07040)-RELATED"/>
    <property type="match status" value="1"/>
</dbReference>
<name>A0AAD6MQP2_9EURO</name>
<keyword evidence="17" id="KW-1015">Disulfide bond</keyword>
<dbReference type="InterPro" id="IPR034164">
    <property type="entry name" value="Pepsin-like_dom"/>
</dbReference>
<dbReference type="InterPro" id="IPR001461">
    <property type="entry name" value="Aspartic_peptidase_A1"/>
</dbReference>
<evidence type="ECO:0000256" key="5">
    <source>
        <dbReference type="ARBA" id="ARBA00011245"/>
    </source>
</evidence>
<comment type="subcellular location">
    <subcellularLocation>
        <location evidence="3">Cell membrane</location>
        <topology evidence="3">Lipid-anchor</topology>
        <topology evidence="3">GPI-anchor</topology>
    </subcellularLocation>
</comment>
<keyword evidence="8" id="KW-0336">GPI-anchor</keyword>
<comment type="function">
    <text evidence="2">Secreted aspartic endopeptidase that allows assimilation of proteinaceous substrates. The scissile peptide bond is attacked by a nucleophilic water molecule activated by two aspartic residues in the active site. Shows a broad primary substrate specificity. Favors hydrophobic residues at the P1 and P1' positions, but can also activate trypsinogen and hydrolyze the B chain of insulin between positions 'Gly-20' and 'Glu-21'.</text>
</comment>
<feature type="active site" evidence="16">
    <location>
        <position position="119"/>
    </location>
</feature>
<keyword evidence="9 18" id="KW-0645">Protease</keyword>
<dbReference type="PROSITE" id="PS51767">
    <property type="entry name" value="PEPTIDASE_A1"/>
    <property type="match status" value="1"/>
</dbReference>
<comment type="similarity">
    <text evidence="4 18">Belongs to the peptidase A1 family.</text>
</comment>
<feature type="active site" evidence="16">
    <location>
        <position position="300"/>
    </location>
</feature>
<evidence type="ECO:0000256" key="19">
    <source>
        <dbReference type="SAM" id="SignalP"/>
    </source>
</evidence>
<keyword evidence="19" id="KW-0732">Signal</keyword>
<evidence type="ECO:0000259" key="20">
    <source>
        <dbReference type="PROSITE" id="PS51767"/>
    </source>
</evidence>
<dbReference type="GO" id="GO:0098552">
    <property type="term" value="C:side of membrane"/>
    <property type="evidence" value="ECO:0007669"/>
    <property type="project" value="UniProtKB-KW"/>
</dbReference>
<reference evidence="21" key="1">
    <citation type="journal article" date="2023" name="IMA Fungus">
        <title>Comparative genomic study of the Penicillium genus elucidates a diverse pangenome and 15 lateral gene transfer events.</title>
        <authorList>
            <person name="Petersen C."/>
            <person name="Sorensen T."/>
            <person name="Nielsen M.R."/>
            <person name="Sondergaard T.E."/>
            <person name="Sorensen J.L."/>
            <person name="Fitzpatrick D.A."/>
            <person name="Frisvad J.C."/>
            <person name="Nielsen K.L."/>
        </authorList>
    </citation>
    <scope>NUCLEOTIDE SEQUENCE</scope>
    <source>
        <strain evidence="21">IBT 17514</strain>
    </source>
</reference>
<protein>
    <recommendedName>
        <fullName evidence="6">penicillopepsin</fullName>
        <ecNumber evidence="6">3.4.23.20</ecNumber>
    </recommendedName>
</protein>
<dbReference type="Pfam" id="PF00026">
    <property type="entry name" value="Asp"/>
    <property type="match status" value="1"/>
</dbReference>
<proteinExistence type="inferred from homology"/>
<dbReference type="Gene3D" id="2.40.70.10">
    <property type="entry name" value="Acid Proteases"/>
    <property type="match status" value="2"/>
</dbReference>
<dbReference type="CDD" id="cd05471">
    <property type="entry name" value="pepsin_like"/>
    <property type="match status" value="1"/>
</dbReference>
<evidence type="ECO:0000256" key="7">
    <source>
        <dbReference type="ARBA" id="ARBA00022475"/>
    </source>
</evidence>
<dbReference type="AlphaFoldDB" id="A0AAD6MQP2"/>
<dbReference type="InterPro" id="IPR033121">
    <property type="entry name" value="PEPTIDASE_A1"/>
</dbReference>
<dbReference type="GO" id="GO:0004190">
    <property type="term" value="F:aspartic-type endopeptidase activity"/>
    <property type="evidence" value="ECO:0007669"/>
    <property type="project" value="UniProtKB-KW"/>
</dbReference>
<dbReference type="SUPFAM" id="SSF50630">
    <property type="entry name" value="Acid proteases"/>
    <property type="match status" value="1"/>
</dbReference>
<dbReference type="Proteomes" id="UP001215712">
    <property type="component" value="Unassembled WGS sequence"/>
</dbReference>
<keyword evidence="22" id="KW-1185">Reference proteome</keyword>
<comment type="catalytic activity">
    <reaction evidence="1">
        <text>Hydrolysis of proteins with broad specificity similar to that of pepsin A, preferring hydrophobic residues at P1 and P1', but also cleaving 20-Gly-|-Glu-21 in the B chain of insulin. Clots milk, and activates trypsinogen.</text>
        <dbReference type="EC" id="3.4.23.20"/>
    </reaction>
</comment>
<reference evidence="21" key="2">
    <citation type="submission" date="2023-01" db="EMBL/GenBank/DDBJ databases">
        <authorList>
            <person name="Petersen C."/>
        </authorList>
    </citation>
    <scope>NUCLEOTIDE SEQUENCE</scope>
    <source>
        <strain evidence="21">IBT 17514</strain>
    </source>
</reference>
<dbReference type="InterPro" id="IPR001969">
    <property type="entry name" value="Aspartic_peptidase_AS"/>
</dbReference>
<keyword evidence="10 18" id="KW-0064">Aspartyl protease</keyword>
<dbReference type="PRINTS" id="PR00792">
    <property type="entry name" value="PEPSIN"/>
</dbReference>
<evidence type="ECO:0000256" key="16">
    <source>
        <dbReference type="PIRSR" id="PIRSR601461-1"/>
    </source>
</evidence>
<dbReference type="EC" id="3.4.23.20" evidence="6"/>
<evidence type="ECO:0000256" key="4">
    <source>
        <dbReference type="ARBA" id="ARBA00007447"/>
    </source>
</evidence>
<evidence type="ECO:0000256" key="12">
    <source>
        <dbReference type="ARBA" id="ARBA00023026"/>
    </source>
</evidence>
<feature type="disulfide bond" evidence="17">
    <location>
        <begin position="132"/>
        <end position="137"/>
    </location>
</feature>
<evidence type="ECO:0000256" key="14">
    <source>
        <dbReference type="ARBA" id="ARBA00023180"/>
    </source>
</evidence>
<dbReference type="PROSITE" id="PS00141">
    <property type="entry name" value="ASP_PROTEASE"/>
    <property type="match status" value="1"/>
</dbReference>
<dbReference type="InterPro" id="IPR021109">
    <property type="entry name" value="Peptidase_aspartic_dom_sf"/>
</dbReference>
<keyword evidence="14" id="KW-0325">Glycoprotein</keyword>
<evidence type="ECO:0000256" key="9">
    <source>
        <dbReference type="ARBA" id="ARBA00022670"/>
    </source>
</evidence>
<dbReference type="GO" id="GO:0006508">
    <property type="term" value="P:proteolysis"/>
    <property type="evidence" value="ECO:0007669"/>
    <property type="project" value="UniProtKB-KW"/>
</dbReference>
<evidence type="ECO:0000256" key="17">
    <source>
        <dbReference type="PIRSR" id="PIRSR601461-2"/>
    </source>
</evidence>
<feature type="signal peptide" evidence="19">
    <location>
        <begin position="1"/>
        <end position="18"/>
    </location>
</feature>
<keyword evidence="15" id="KW-0449">Lipoprotein</keyword>
<dbReference type="GO" id="GO:0005886">
    <property type="term" value="C:plasma membrane"/>
    <property type="evidence" value="ECO:0007669"/>
    <property type="project" value="UniProtKB-SubCell"/>
</dbReference>
<evidence type="ECO:0000256" key="18">
    <source>
        <dbReference type="RuleBase" id="RU000454"/>
    </source>
</evidence>
<keyword evidence="13" id="KW-0472">Membrane</keyword>
<keyword evidence="11 18" id="KW-0378">Hydrolase</keyword>
<evidence type="ECO:0000256" key="15">
    <source>
        <dbReference type="ARBA" id="ARBA00023288"/>
    </source>
</evidence>
<accession>A0AAD6MQP2</accession>
<feature type="domain" description="Peptidase A1" evidence="20">
    <location>
        <begin position="101"/>
        <end position="404"/>
    </location>
</feature>
<organism evidence="21 22">
    <name type="scientific">Penicillium malachiteum</name>
    <dbReference type="NCBI Taxonomy" id="1324776"/>
    <lineage>
        <taxon>Eukaryota</taxon>
        <taxon>Fungi</taxon>
        <taxon>Dikarya</taxon>
        <taxon>Ascomycota</taxon>
        <taxon>Pezizomycotina</taxon>
        <taxon>Eurotiomycetes</taxon>
        <taxon>Eurotiomycetidae</taxon>
        <taxon>Eurotiales</taxon>
        <taxon>Aspergillaceae</taxon>
        <taxon>Penicillium</taxon>
    </lineage>
</organism>
<evidence type="ECO:0000313" key="21">
    <source>
        <dbReference type="EMBL" id="KAJ5703733.1"/>
    </source>
</evidence>
<evidence type="ECO:0000256" key="13">
    <source>
        <dbReference type="ARBA" id="ARBA00023136"/>
    </source>
</evidence>
<feature type="chain" id="PRO_5042198356" description="penicillopepsin" evidence="19">
    <location>
        <begin position="19"/>
        <end position="490"/>
    </location>
</feature>
<dbReference type="EMBL" id="JAQJAN010000020">
    <property type="protein sequence ID" value="KAJ5703733.1"/>
    <property type="molecule type" value="Genomic_DNA"/>
</dbReference>
<evidence type="ECO:0000256" key="3">
    <source>
        <dbReference type="ARBA" id="ARBA00004609"/>
    </source>
</evidence>
<comment type="subunit">
    <text evidence="5">Monomer.</text>
</comment>
<sequence>MHFSKFLAIAALATGVKAFYPWQIKVELTDVTSTVEALERRFLPWMVKPDNPEEDTHAKPFTLGIRKFPVRRDDTSNIVKANTPTLPHSAAVDQDGHDYSYFAAVEVGSQKEQMWLALDTGSPSSWVFGSTCTSSVCTSHHVFDTSKSTSYVSNSSAITVGYGSGTIKGNLGQDTMSIAGLNVTFSFGDATSASEAFANYPIDGILGFGRSGTAGWTIPSFMDVVAKDGHLPANIVGFSLSRATDDPKTGEINFGTVDTTKFDGKISYTATNSDIWTIPLDDVYVNGTACGLTGKSATIDTGTTYILIPPNDAATLFAQIPGSIKSDSNYIIPCNSTANIELSFSGIKYSISPDDYIGATSTNGCVSTIVGYQSTGSNDWLVGDVFLKNVYSVFDFDNGKIGFGTRNSTSAPGNGTFTIPASTSTSTSTATSISTSTATTLSSITATDTAALASGTESGSTHSTISPNAGSHMSFTLIPSFMAVIAAIFA</sequence>
<evidence type="ECO:0000313" key="22">
    <source>
        <dbReference type="Proteomes" id="UP001215712"/>
    </source>
</evidence>
<evidence type="ECO:0000256" key="11">
    <source>
        <dbReference type="ARBA" id="ARBA00022801"/>
    </source>
</evidence>